<comment type="similarity">
    <text evidence="1">Belongs to the 4-hydroxybenzoyl-CoA thioesterase family.</text>
</comment>
<proteinExistence type="inferred from homology"/>
<dbReference type="InterPro" id="IPR050563">
    <property type="entry name" value="4-hydroxybenzoyl-CoA_TE"/>
</dbReference>
<dbReference type="SUPFAM" id="SSF54637">
    <property type="entry name" value="Thioesterase/thiol ester dehydrase-isomerase"/>
    <property type="match status" value="1"/>
</dbReference>
<dbReference type="Gene3D" id="3.10.129.10">
    <property type="entry name" value="Hotdog Thioesterase"/>
    <property type="match status" value="1"/>
</dbReference>
<dbReference type="EMBL" id="CP098400">
    <property type="protein sequence ID" value="URW79934.1"/>
    <property type="molecule type" value="Genomic_DNA"/>
</dbReference>
<dbReference type="PANTHER" id="PTHR31793:SF27">
    <property type="entry name" value="NOVEL THIOESTERASE SUPERFAMILY DOMAIN AND SAPOSIN A-TYPE DOMAIN CONTAINING PROTEIN (0610012H03RIK)"/>
    <property type="match status" value="1"/>
</dbReference>
<gene>
    <name evidence="3" type="ORF">M9189_00995</name>
</gene>
<dbReference type="RefSeq" id="WP_250724046.1">
    <property type="nucleotide sequence ID" value="NZ_CP098400.1"/>
</dbReference>
<dbReference type="Proteomes" id="UP001056426">
    <property type="component" value="Chromosome"/>
</dbReference>
<dbReference type="GO" id="GO:0047617">
    <property type="term" value="F:fatty acyl-CoA hydrolase activity"/>
    <property type="evidence" value="ECO:0007669"/>
    <property type="project" value="TreeGrafter"/>
</dbReference>
<dbReference type="InterPro" id="IPR029069">
    <property type="entry name" value="HotDog_dom_sf"/>
</dbReference>
<keyword evidence="2" id="KW-0378">Hydrolase</keyword>
<name>A0A9J6ZQW5_9BACT</name>
<evidence type="ECO:0000313" key="4">
    <source>
        <dbReference type="Proteomes" id="UP001056426"/>
    </source>
</evidence>
<dbReference type="KEGG" id="alkq:M9189_00995"/>
<sequence>MVLEDFYHVTGIQIRFNDADGFGHVNNTIIQEYFDIGRVHYLKDALGGDKLWKDGRHLLIVSNKTDFYKQTMPDDSIHVYTMVSKIGTKSISMVQWLVRDGETQPTATCESVMAGFNKETQTGMVIPEDWREAFNRMEKGRLSQYLIR</sequence>
<dbReference type="Pfam" id="PF13279">
    <property type="entry name" value="4HBT_2"/>
    <property type="match status" value="1"/>
</dbReference>
<evidence type="ECO:0000256" key="2">
    <source>
        <dbReference type="ARBA" id="ARBA00022801"/>
    </source>
</evidence>
<evidence type="ECO:0000256" key="1">
    <source>
        <dbReference type="ARBA" id="ARBA00005953"/>
    </source>
</evidence>
<reference evidence="3" key="1">
    <citation type="submission" date="2022-05" db="EMBL/GenBank/DDBJ databases">
        <authorList>
            <person name="Sun X."/>
        </authorList>
    </citation>
    <scope>NUCLEOTIDE SEQUENCE</scope>
    <source>
        <strain evidence="3">Ai-910</strain>
    </source>
</reference>
<keyword evidence="4" id="KW-1185">Reference proteome</keyword>
<dbReference type="CDD" id="cd00586">
    <property type="entry name" value="4HBT"/>
    <property type="match status" value="1"/>
</dbReference>
<organism evidence="3 4">
    <name type="scientific">Xiashengella succiniciproducens</name>
    <dbReference type="NCBI Taxonomy" id="2949635"/>
    <lineage>
        <taxon>Bacteria</taxon>
        <taxon>Pseudomonadati</taxon>
        <taxon>Bacteroidota</taxon>
        <taxon>Bacteroidia</taxon>
        <taxon>Marinilabiliales</taxon>
        <taxon>Marinilabiliaceae</taxon>
        <taxon>Xiashengella</taxon>
    </lineage>
</organism>
<dbReference type="AlphaFoldDB" id="A0A9J6ZQW5"/>
<reference evidence="3" key="2">
    <citation type="submission" date="2022-06" db="EMBL/GenBank/DDBJ databases">
        <title>Xiashengella guii gen. nov. sp. nov., a bacterium isolated form anaerobic digestion tank.</title>
        <authorList>
            <person name="Huang H."/>
        </authorList>
    </citation>
    <scope>NUCLEOTIDE SEQUENCE</scope>
    <source>
        <strain evidence="3">Ai-910</strain>
    </source>
</reference>
<evidence type="ECO:0000313" key="3">
    <source>
        <dbReference type="EMBL" id="URW79934.1"/>
    </source>
</evidence>
<dbReference type="PANTHER" id="PTHR31793">
    <property type="entry name" value="4-HYDROXYBENZOYL-COA THIOESTERASE FAMILY MEMBER"/>
    <property type="match status" value="1"/>
</dbReference>
<accession>A0A9J6ZQW5</accession>
<protein>
    <submittedName>
        <fullName evidence="3">Acyl-CoA thioesterase</fullName>
    </submittedName>
</protein>